<feature type="domain" description="HTH marR-type" evidence="4">
    <location>
        <begin position="4"/>
        <end position="136"/>
    </location>
</feature>
<accession>A0A0R1LW66</accession>
<keyword evidence="3" id="KW-0804">Transcription</keyword>
<keyword evidence="2" id="KW-0238">DNA-binding</keyword>
<comment type="caution">
    <text evidence="5">The sequence shown here is derived from an EMBL/GenBank/DDBJ whole genome shotgun (WGS) entry which is preliminary data.</text>
</comment>
<dbReference type="OrthoDB" id="5327581at2"/>
<proteinExistence type="predicted"/>
<evidence type="ECO:0000256" key="3">
    <source>
        <dbReference type="ARBA" id="ARBA00023163"/>
    </source>
</evidence>
<dbReference type="PATRIC" id="fig|1423776.4.peg.838"/>
<organism evidence="5 6">
    <name type="scientific">Secundilactobacillus odoratitofui DSM 19909 = JCM 15043</name>
    <dbReference type="NCBI Taxonomy" id="1423776"/>
    <lineage>
        <taxon>Bacteria</taxon>
        <taxon>Bacillati</taxon>
        <taxon>Bacillota</taxon>
        <taxon>Bacilli</taxon>
        <taxon>Lactobacillales</taxon>
        <taxon>Lactobacillaceae</taxon>
        <taxon>Secundilactobacillus</taxon>
    </lineage>
</organism>
<evidence type="ECO:0000313" key="5">
    <source>
        <dbReference type="EMBL" id="KRK97859.1"/>
    </source>
</evidence>
<evidence type="ECO:0000259" key="4">
    <source>
        <dbReference type="PROSITE" id="PS50995"/>
    </source>
</evidence>
<dbReference type="Proteomes" id="UP000051160">
    <property type="component" value="Unassembled WGS sequence"/>
</dbReference>
<keyword evidence="6" id="KW-1185">Reference proteome</keyword>
<dbReference type="STRING" id="1423776.FD04_GL000831"/>
<dbReference type="GO" id="GO:0003700">
    <property type="term" value="F:DNA-binding transcription factor activity"/>
    <property type="evidence" value="ECO:0007669"/>
    <property type="project" value="InterPro"/>
</dbReference>
<name>A0A0R1LW66_9LACO</name>
<dbReference type="SUPFAM" id="SSF46785">
    <property type="entry name" value="Winged helix' DNA-binding domain"/>
    <property type="match status" value="1"/>
</dbReference>
<evidence type="ECO:0000256" key="1">
    <source>
        <dbReference type="ARBA" id="ARBA00023015"/>
    </source>
</evidence>
<reference evidence="5 6" key="1">
    <citation type="journal article" date="2015" name="Genome Announc.">
        <title>Expanding the biotechnology potential of lactobacilli through comparative genomics of 213 strains and associated genera.</title>
        <authorList>
            <person name="Sun Z."/>
            <person name="Harris H.M."/>
            <person name="McCann A."/>
            <person name="Guo C."/>
            <person name="Argimon S."/>
            <person name="Zhang W."/>
            <person name="Yang X."/>
            <person name="Jeffery I.B."/>
            <person name="Cooney J.C."/>
            <person name="Kagawa T.F."/>
            <person name="Liu W."/>
            <person name="Song Y."/>
            <person name="Salvetti E."/>
            <person name="Wrobel A."/>
            <person name="Rasinkangas P."/>
            <person name="Parkhill J."/>
            <person name="Rea M.C."/>
            <person name="O'Sullivan O."/>
            <person name="Ritari J."/>
            <person name="Douillard F.P."/>
            <person name="Paul Ross R."/>
            <person name="Yang R."/>
            <person name="Briner A.E."/>
            <person name="Felis G.E."/>
            <person name="de Vos W.M."/>
            <person name="Barrangou R."/>
            <person name="Klaenhammer T.R."/>
            <person name="Caufield P.W."/>
            <person name="Cui Y."/>
            <person name="Zhang H."/>
            <person name="O'Toole P.W."/>
        </authorList>
    </citation>
    <scope>NUCLEOTIDE SEQUENCE [LARGE SCALE GENOMIC DNA]</scope>
    <source>
        <strain evidence="5 6">DSM 19909</strain>
    </source>
</reference>
<dbReference type="PANTHER" id="PTHR42756">
    <property type="entry name" value="TRANSCRIPTIONAL REGULATOR, MARR"/>
    <property type="match status" value="1"/>
</dbReference>
<dbReference type="GO" id="GO:0003677">
    <property type="term" value="F:DNA binding"/>
    <property type="evidence" value="ECO:0007669"/>
    <property type="project" value="UniProtKB-KW"/>
</dbReference>
<dbReference type="PANTHER" id="PTHR42756:SF1">
    <property type="entry name" value="TRANSCRIPTIONAL REPRESSOR OF EMRAB OPERON"/>
    <property type="match status" value="1"/>
</dbReference>
<dbReference type="Gene3D" id="1.10.10.10">
    <property type="entry name" value="Winged helix-like DNA-binding domain superfamily/Winged helix DNA-binding domain"/>
    <property type="match status" value="1"/>
</dbReference>
<gene>
    <name evidence="5" type="ORF">FD04_GL000831</name>
</gene>
<dbReference type="AlphaFoldDB" id="A0A0R1LW66"/>
<keyword evidence="1" id="KW-0805">Transcription regulation</keyword>
<dbReference type="InterPro" id="IPR036388">
    <property type="entry name" value="WH-like_DNA-bd_sf"/>
</dbReference>
<dbReference type="RefSeq" id="WP_054699855.1">
    <property type="nucleotide sequence ID" value="NZ_AZEE01000028.1"/>
</dbReference>
<dbReference type="EMBL" id="AZEE01000028">
    <property type="protein sequence ID" value="KRK97859.1"/>
    <property type="molecule type" value="Genomic_DNA"/>
</dbReference>
<dbReference type="SMART" id="SM00347">
    <property type="entry name" value="HTH_MARR"/>
    <property type="match status" value="1"/>
</dbReference>
<dbReference type="InterPro" id="IPR000835">
    <property type="entry name" value="HTH_MarR-typ"/>
</dbReference>
<evidence type="ECO:0000256" key="2">
    <source>
        <dbReference type="ARBA" id="ARBA00023125"/>
    </source>
</evidence>
<protein>
    <recommendedName>
        <fullName evidence="4">HTH marR-type domain-containing protein</fullName>
    </recommendedName>
</protein>
<evidence type="ECO:0000313" key="6">
    <source>
        <dbReference type="Proteomes" id="UP000051160"/>
    </source>
</evidence>
<dbReference type="PROSITE" id="PS50995">
    <property type="entry name" value="HTH_MARR_2"/>
    <property type="match status" value="1"/>
</dbReference>
<dbReference type="InterPro" id="IPR036390">
    <property type="entry name" value="WH_DNA-bd_sf"/>
</dbReference>
<sequence length="142" mass="16242">MDNEDMIARQLIQLARKIKQRRNLHIKDLKLTMGQGDALKYFGDHPNRTISMFKSDQSVTHQTARVIIQHMVQTGLFTLVPNPEDGRSKLVNLTELGSTKYEQLNAHGWQTSGELFKGFTPAEQQQFLTLARRANANLDHQN</sequence>